<dbReference type="PANTHER" id="PTHR36156:SF2">
    <property type="entry name" value="CUPIN TYPE-2 DOMAIN-CONTAINING PROTEIN"/>
    <property type="match status" value="1"/>
</dbReference>
<dbReference type="PANTHER" id="PTHR36156">
    <property type="entry name" value="SLR2101 PROTEIN"/>
    <property type="match status" value="1"/>
</dbReference>
<gene>
    <name evidence="1" type="ORF">B0A55_03113</name>
</gene>
<reference evidence="1 2" key="1">
    <citation type="submission" date="2017-03" db="EMBL/GenBank/DDBJ databases">
        <title>Genomes of endolithic fungi from Antarctica.</title>
        <authorList>
            <person name="Coleine C."/>
            <person name="Masonjones S."/>
            <person name="Stajich J.E."/>
        </authorList>
    </citation>
    <scope>NUCLEOTIDE SEQUENCE [LARGE SCALE GENOMIC DNA]</scope>
    <source>
        <strain evidence="1 2">CCFEE 5184</strain>
    </source>
</reference>
<dbReference type="CDD" id="cd02231">
    <property type="entry name" value="cupin_BLL6423-like"/>
    <property type="match status" value="1"/>
</dbReference>
<accession>A0A4U0XKY8</accession>
<dbReference type="EMBL" id="NAJQ01000150">
    <property type="protein sequence ID" value="TKA76936.1"/>
    <property type="molecule type" value="Genomic_DNA"/>
</dbReference>
<dbReference type="Proteomes" id="UP000309340">
    <property type="component" value="Unassembled WGS sequence"/>
</dbReference>
<dbReference type="AlphaFoldDB" id="A0A4U0XKY8"/>
<dbReference type="STRING" id="329884.A0A4U0XKY8"/>
<dbReference type="OrthoDB" id="5840532at2759"/>
<sequence>MIEPTNLRPITRFITTHNAEGKSVLFKKLTERVPQTEIQGGDAYFALPYVTEQFPVDMTDDKDLDSYSKFLTSAPGLRSAPSRTLDLGIVLEGEIELSLDSGETRRMLPGDQCIQRGTMHAWRNCSDTMWARMIFVLQASQPLVVGGEKLGEDLTDMRDVRASS</sequence>
<comment type="caution">
    <text evidence="1">The sequence shown here is derived from an EMBL/GenBank/DDBJ whole genome shotgun (WGS) entry which is preliminary data.</text>
</comment>
<evidence type="ECO:0008006" key="3">
    <source>
        <dbReference type="Google" id="ProtNLM"/>
    </source>
</evidence>
<keyword evidence="2" id="KW-1185">Reference proteome</keyword>
<evidence type="ECO:0000313" key="2">
    <source>
        <dbReference type="Proteomes" id="UP000309340"/>
    </source>
</evidence>
<dbReference type="InterPro" id="IPR014710">
    <property type="entry name" value="RmlC-like_jellyroll"/>
</dbReference>
<evidence type="ECO:0000313" key="1">
    <source>
        <dbReference type="EMBL" id="TKA76936.1"/>
    </source>
</evidence>
<dbReference type="InterPro" id="IPR011051">
    <property type="entry name" value="RmlC_Cupin_sf"/>
</dbReference>
<proteinExistence type="predicted"/>
<name>A0A4U0XKY8_9PEZI</name>
<dbReference type="InterPro" id="IPR047142">
    <property type="entry name" value="OryJ/VirC-like"/>
</dbReference>
<dbReference type="Gene3D" id="2.60.120.10">
    <property type="entry name" value="Jelly Rolls"/>
    <property type="match status" value="1"/>
</dbReference>
<dbReference type="SUPFAM" id="SSF51182">
    <property type="entry name" value="RmlC-like cupins"/>
    <property type="match status" value="1"/>
</dbReference>
<organism evidence="1 2">
    <name type="scientific">Friedmanniomyces simplex</name>
    <dbReference type="NCBI Taxonomy" id="329884"/>
    <lineage>
        <taxon>Eukaryota</taxon>
        <taxon>Fungi</taxon>
        <taxon>Dikarya</taxon>
        <taxon>Ascomycota</taxon>
        <taxon>Pezizomycotina</taxon>
        <taxon>Dothideomycetes</taxon>
        <taxon>Dothideomycetidae</taxon>
        <taxon>Mycosphaerellales</taxon>
        <taxon>Teratosphaeriaceae</taxon>
        <taxon>Friedmanniomyces</taxon>
    </lineage>
</organism>
<protein>
    <recommendedName>
        <fullName evidence="3">Cupin 2 conserved barrel domain-containing protein</fullName>
    </recommendedName>
</protein>